<name>A0A951QH75_9CYAN</name>
<dbReference type="Gene3D" id="1.50.10.20">
    <property type="match status" value="1"/>
</dbReference>
<dbReference type="SUPFAM" id="SSF158745">
    <property type="entry name" value="LanC-like"/>
    <property type="match status" value="1"/>
</dbReference>
<dbReference type="EMBL" id="JAHHGZ010000002">
    <property type="protein sequence ID" value="MBW4666264.1"/>
    <property type="molecule type" value="Genomic_DNA"/>
</dbReference>
<dbReference type="Pfam" id="PF13575">
    <property type="entry name" value="DUF4135"/>
    <property type="match status" value="1"/>
</dbReference>
<dbReference type="InterPro" id="IPR007822">
    <property type="entry name" value="LANC-like"/>
</dbReference>
<accession>A0A951QH75</accession>
<dbReference type="SUPFAM" id="SSF56112">
    <property type="entry name" value="Protein kinase-like (PK-like)"/>
    <property type="match status" value="1"/>
</dbReference>
<evidence type="ECO:0000313" key="3">
    <source>
        <dbReference type="EMBL" id="MBW4666264.1"/>
    </source>
</evidence>
<sequence length="1088" mass="122978">MLNPSSLLEIATCASNLSERTIIVQQLAKRNLQVKCTTQLSPLDTWIVEKIAGKLAAKFIKRDSNQQSLTHFPKIGDIKELLTKYKLYELNLANFSELDRFEFIKVHAKWLNVYQAALATLDLPREDFSDAYWYKNDIYYGKFAKVCEPFLRLLDQTLRSLCNVINVSQQGRYTINPQVLADIQLHLLKRFEISLAWALEADINVYCSKNNIAKTSDSRDAYIAYLEQTFNSEQDYHRFYCKFPVLGRWLAQITNFLCTAGEELIQRLTIDREQISSTFFGGREISQIKSLKLGQSDHHAEGKSVIIVELELIESETATIVYKPRCLKSEAAMQGLLETLNRAKVVEFATYKVLCKEDYGYAEFIPSGKNHVLSKKDIERFYSQLGGYLAIFYILGGGDMHYENILVANGNAFICDCETVLEVLPHNLDKLPNTVFDSVFKTVMLDWPRPKAADRTRSISGYSGGESYESPFSVSKINDSRMSLALAVEQKVGERVEVEPANRIYYNGQLVGPHDYQDCIVSGFNQVYSWFQQNTSFGIQQITKLFAPSSVRFINLGTQTYVKLIAAAQHPKCLADPLEVDLFFSSLIEHPRKWDETYQLAECEVAALWQLDVPLFTAKADDDNELIYNYHHLLPDTLAISPLDNAAKRIHKLSTENQIRQNQYIYTSFSTEEINNQYFIDSAVNYAQQIGWQLCELLQPSSSEAPWKNYEFTGTRKDIVDIRSDLYAGSAGICLFLAYLDWIQPQPEFRQAAERALEYSIKQRDTTMVGVFQGATGLIYLLTHLAQLWNKPTLLDLAAELIDELIPDISQDRYFDILHGVAGIIPVMIVLAEAGYEKALTLATQCAQHLLEYATYENGTLSWPCNRSELAQANLTGFSHGASGIGWALILLGCHIKDNQYITAGRQAFAYEASKFDLAQRDWYDLRTSVMKLSGKLPHFANAWCNGAAGIGLSRIAIWAALGKNDDDLLREAYTALSATLRNFHQLGNDSLCHGKAGNAELLLRVAKLRDEPYLQMEANVQAQAQWRNFEKSRYWICGTGGNDVLPDLMLGLAGIGMHFLRLAYPERIPSPLLLDPPPNIQSQAIGT</sequence>
<reference evidence="3" key="2">
    <citation type="journal article" date="2022" name="Microbiol. Resour. Announc.">
        <title>Metagenome Sequencing to Explore Phylogenomics of Terrestrial Cyanobacteria.</title>
        <authorList>
            <person name="Ward R.D."/>
            <person name="Stajich J.E."/>
            <person name="Johansen J.R."/>
            <person name="Huntemann M."/>
            <person name="Clum A."/>
            <person name="Foster B."/>
            <person name="Foster B."/>
            <person name="Roux S."/>
            <person name="Palaniappan K."/>
            <person name="Varghese N."/>
            <person name="Mukherjee S."/>
            <person name="Reddy T.B.K."/>
            <person name="Daum C."/>
            <person name="Copeland A."/>
            <person name="Chen I.A."/>
            <person name="Ivanova N.N."/>
            <person name="Kyrpides N.C."/>
            <person name="Shapiro N."/>
            <person name="Eloe-Fadrosh E.A."/>
            <person name="Pietrasiak N."/>
        </authorList>
    </citation>
    <scope>NUCLEOTIDE SEQUENCE</scope>
    <source>
        <strain evidence="3">GSE-NOS-MK-12-04C</strain>
    </source>
</reference>
<dbReference type="InterPro" id="IPR025410">
    <property type="entry name" value="Lant_dehyd"/>
</dbReference>
<feature type="binding site" evidence="1">
    <location>
        <position position="994"/>
    </location>
    <ligand>
        <name>Zn(2+)</name>
        <dbReference type="ChEBI" id="CHEBI:29105"/>
    </ligand>
</feature>
<dbReference type="AlphaFoldDB" id="A0A951QH75"/>
<reference evidence="3" key="1">
    <citation type="submission" date="2021-05" db="EMBL/GenBank/DDBJ databases">
        <authorList>
            <person name="Pietrasiak N."/>
            <person name="Ward R."/>
            <person name="Stajich J.E."/>
            <person name="Kurbessoian T."/>
        </authorList>
    </citation>
    <scope>NUCLEOTIDE SEQUENCE</scope>
    <source>
        <strain evidence="3">GSE-NOS-MK-12-04C</strain>
    </source>
</reference>
<dbReference type="InterPro" id="IPR011009">
    <property type="entry name" value="Kinase-like_dom_sf"/>
</dbReference>
<dbReference type="Proteomes" id="UP000729701">
    <property type="component" value="Unassembled WGS sequence"/>
</dbReference>
<proteinExistence type="predicted"/>
<dbReference type="CDD" id="cd04792">
    <property type="entry name" value="LanM-like"/>
    <property type="match status" value="1"/>
</dbReference>
<evidence type="ECO:0000256" key="1">
    <source>
        <dbReference type="PIRSR" id="PIRSR607822-1"/>
    </source>
</evidence>
<protein>
    <submittedName>
        <fullName evidence="3">Type 2 lantipeptide synthetase LanM family protein</fullName>
    </submittedName>
</protein>
<dbReference type="PRINTS" id="PR01955">
    <property type="entry name" value="LANCFRANKIA"/>
</dbReference>
<keyword evidence="1" id="KW-0862">Zinc</keyword>
<dbReference type="GO" id="GO:0046872">
    <property type="term" value="F:metal ion binding"/>
    <property type="evidence" value="ECO:0007669"/>
    <property type="project" value="UniProtKB-KW"/>
</dbReference>
<feature type="domain" description="Lantibiotic biosynthesis protein dehydration" evidence="2">
    <location>
        <begin position="243"/>
        <end position="618"/>
    </location>
</feature>
<feature type="binding site" evidence="1">
    <location>
        <position position="993"/>
    </location>
    <ligand>
        <name>Zn(2+)</name>
        <dbReference type="ChEBI" id="CHEBI:29105"/>
    </ligand>
</feature>
<evidence type="ECO:0000259" key="2">
    <source>
        <dbReference type="Pfam" id="PF13575"/>
    </source>
</evidence>
<dbReference type="PIRSF" id="PIRSF037228">
    <property type="entry name" value="Lant_mod_RumM"/>
    <property type="match status" value="1"/>
</dbReference>
<evidence type="ECO:0000313" key="4">
    <source>
        <dbReference type="Proteomes" id="UP000729701"/>
    </source>
</evidence>
<dbReference type="Pfam" id="PF05147">
    <property type="entry name" value="LANC_like"/>
    <property type="match status" value="1"/>
</dbReference>
<feature type="binding site" evidence="1">
    <location>
        <position position="945"/>
    </location>
    <ligand>
        <name>Zn(2+)</name>
        <dbReference type="ChEBI" id="CHEBI:29105"/>
    </ligand>
</feature>
<keyword evidence="1" id="KW-0479">Metal-binding</keyword>
<dbReference type="NCBIfam" id="TIGR03897">
    <property type="entry name" value="lanti_2_LanM"/>
    <property type="match status" value="1"/>
</dbReference>
<dbReference type="SMART" id="SM01260">
    <property type="entry name" value="LANC_like"/>
    <property type="match status" value="1"/>
</dbReference>
<comment type="caution">
    <text evidence="3">The sequence shown here is derived from an EMBL/GenBank/DDBJ whole genome shotgun (WGS) entry which is preliminary data.</text>
</comment>
<organism evidence="3 4">
    <name type="scientific">Cyanomargarita calcarea GSE-NOS-MK-12-04C</name>
    <dbReference type="NCBI Taxonomy" id="2839659"/>
    <lineage>
        <taxon>Bacteria</taxon>
        <taxon>Bacillati</taxon>
        <taxon>Cyanobacteriota</taxon>
        <taxon>Cyanophyceae</taxon>
        <taxon>Nostocales</taxon>
        <taxon>Cyanomargaritaceae</taxon>
        <taxon>Cyanomargarita</taxon>
    </lineage>
</organism>
<dbReference type="InterPro" id="IPR017146">
    <property type="entry name" value="Lanti_2_LanM"/>
</dbReference>
<gene>
    <name evidence="3" type="ORF">KME60_02180</name>
</gene>
<dbReference type="GO" id="GO:0031179">
    <property type="term" value="P:peptide modification"/>
    <property type="evidence" value="ECO:0007669"/>
    <property type="project" value="InterPro"/>
</dbReference>
<dbReference type="PRINTS" id="PR01950">
    <property type="entry name" value="LANCSUPER"/>
</dbReference>